<dbReference type="AlphaFoldDB" id="A0A143HI30"/>
<reference evidence="2 3" key="1">
    <citation type="journal article" date="2016" name="Genome Announc.">
        <title>Whole-Genome Sequence of Rummeliibacillus stabekisii Strain PP9 Isolated from Antarctic Soil.</title>
        <authorList>
            <person name="da Mota F.F."/>
            <person name="Vollu R.E."/>
            <person name="Jurelevicius D."/>
            <person name="Seldin L."/>
        </authorList>
    </citation>
    <scope>NUCLEOTIDE SEQUENCE [LARGE SCALE GENOMIC DNA]</scope>
    <source>
        <strain evidence="2 3">PP9</strain>
        <plasmid evidence="2">pPP9</plasmid>
    </source>
</reference>
<dbReference type="KEGG" id="rst:ATY39_17230"/>
<evidence type="ECO:0000313" key="3">
    <source>
        <dbReference type="Proteomes" id="UP000076021"/>
    </source>
</evidence>
<sequence>MKKQVVYFILGIIVIMVSTPLGYKLANMSIFSIIHNVGTVAERIAIFKGYMYSLILVGFLLFTLGIVSFLKSK</sequence>
<keyword evidence="2" id="KW-0614">Plasmid</keyword>
<keyword evidence="1" id="KW-0472">Membrane</keyword>
<feature type="transmembrane region" description="Helical" evidence="1">
    <location>
        <begin position="50"/>
        <end position="70"/>
    </location>
</feature>
<name>A0A143HI30_9BACL</name>
<proteinExistence type="predicted"/>
<dbReference type="EMBL" id="CP014807">
    <property type="protein sequence ID" value="AMX01166.1"/>
    <property type="molecule type" value="Genomic_DNA"/>
</dbReference>
<dbReference type="Proteomes" id="UP000076021">
    <property type="component" value="Plasmid pPP9"/>
</dbReference>
<organism evidence="2 3">
    <name type="scientific">Rummeliibacillus stabekisii</name>
    <dbReference type="NCBI Taxonomy" id="241244"/>
    <lineage>
        <taxon>Bacteria</taxon>
        <taxon>Bacillati</taxon>
        <taxon>Bacillota</taxon>
        <taxon>Bacilli</taxon>
        <taxon>Bacillales</taxon>
        <taxon>Caryophanaceae</taxon>
        <taxon>Rummeliibacillus</taxon>
    </lineage>
</organism>
<keyword evidence="1" id="KW-1133">Transmembrane helix</keyword>
<keyword evidence="3" id="KW-1185">Reference proteome</keyword>
<keyword evidence="1" id="KW-0812">Transmembrane</keyword>
<gene>
    <name evidence="2" type="ORF">ATY39_17230</name>
</gene>
<accession>A0A143HI30</accession>
<feature type="transmembrane region" description="Helical" evidence="1">
    <location>
        <begin position="5"/>
        <end position="23"/>
    </location>
</feature>
<geneLocation type="plasmid" evidence="3">
    <name>ppp9</name>
</geneLocation>
<reference evidence="3" key="2">
    <citation type="submission" date="2016-03" db="EMBL/GenBank/DDBJ databases">
        <authorList>
            <person name="Seldin L."/>
        </authorList>
    </citation>
    <scope>NUCLEOTIDE SEQUENCE [LARGE SCALE GENOMIC DNA]</scope>
    <source>
        <strain evidence="3">PP9</strain>
        <plasmid evidence="3">ppp9</plasmid>
    </source>
</reference>
<protein>
    <submittedName>
        <fullName evidence="2">Uncharacterized protein</fullName>
    </submittedName>
</protein>
<evidence type="ECO:0000256" key="1">
    <source>
        <dbReference type="SAM" id="Phobius"/>
    </source>
</evidence>
<evidence type="ECO:0000313" key="2">
    <source>
        <dbReference type="EMBL" id="AMX01166.1"/>
    </source>
</evidence>